<name>A0A2T9KA10_9CAUL</name>
<accession>A0A2T9KA10</accession>
<dbReference type="RefSeq" id="WP_109099817.1">
    <property type="nucleotide sequence ID" value="NZ_QDKQ01000024.1"/>
</dbReference>
<evidence type="ECO:0000313" key="1">
    <source>
        <dbReference type="EMBL" id="PVM92709.1"/>
    </source>
</evidence>
<comment type="caution">
    <text evidence="1">The sequence shown here is derived from an EMBL/GenBank/DDBJ whole genome shotgun (WGS) entry which is preliminary data.</text>
</comment>
<gene>
    <name evidence="1" type="ORF">DDF67_04895</name>
</gene>
<reference evidence="1 2" key="1">
    <citation type="submission" date="2018-04" db="EMBL/GenBank/DDBJ databases">
        <title>The genome sequence of Caulobacter sp. 744.</title>
        <authorList>
            <person name="Gao J."/>
            <person name="Sun J."/>
        </authorList>
    </citation>
    <scope>NUCLEOTIDE SEQUENCE [LARGE SCALE GENOMIC DNA]</scope>
    <source>
        <strain evidence="1 2">774</strain>
    </source>
</reference>
<organism evidence="1 2">
    <name type="scientific">Caulobacter endophyticus</name>
    <dbReference type="NCBI Taxonomy" id="2172652"/>
    <lineage>
        <taxon>Bacteria</taxon>
        <taxon>Pseudomonadati</taxon>
        <taxon>Pseudomonadota</taxon>
        <taxon>Alphaproteobacteria</taxon>
        <taxon>Caulobacterales</taxon>
        <taxon>Caulobacteraceae</taxon>
        <taxon>Caulobacter</taxon>
    </lineage>
</organism>
<evidence type="ECO:0008006" key="3">
    <source>
        <dbReference type="Google" id="ProtNLM"/>
    </source>
</evidence>
<dbReference type="OrthoDB" id="7193251at2"/>
<dbReference type="EMBL" id="QDKQ01000024">
    <property type="protein sequence ID" value="PVM92709.1"/>
    <property type="molecule type" value="Genomic_DNA"/>
</dbReference>
<keyword evidence="2" id="KW-1185">Reference proteome</keyword>
<evidence type="ECO:0000313" key="2">
    <source>
        <dbReference type="Proteomes" id="UP000245073"/>
    </source>
</evidence>
<protein>
    <recommendedName>
        <fullName evidence="3">YjbR protein</fullName>
    </recommendedName>
</protein>
<sequence length="123" mass="12931">MTPDDFLQRVHGLAPGAVAKLVLEARQVRLGGNTFATLGWPDAAHAVIKVDPARQTLVLSMSQALSCEPGRRRKAGIILIRLAALEADVAAEVIAEAVTYAQRGARRAQIAARLVTPLSAAAA</sequence>
<proteinExistence type="predicted"/>
<dbReference type="AlphaFoldDB" id="A0A2T9KA10"/>
<dbReference type="Proteomes" id="UP000245073">
    <property type="component" value="Unassembled WGS sequence"/>
</dbReference>